<keyword evidence="2" id="KW-1185">Reference proteome</keyword>
<dbReference type="Proteomes" id="UP000070444">
    <property type="component" value="Unassembled WGS sequence"/>
</dbReference>
<proteinExistence type="predicted"/>
<organism evidence="1 2">
    <name type="scientific">Conidiobolus coronatus (strain ATCC 28846 / CBS 209.66 / NRRL 28638)</name>
    <name type="common">Delacroixia coronata</name>
    <dbReference type="NCBI Taxonomy" id="796925"/>
    <lineage>
        <taxon>Eukaryota</taxon>
        <taxon>Fungi</taxon>
        <taxon>Fungi incertae sedis</taxon>
        <taxon>Zoopagomycota</taxon>
        <taxon>Entomophthoromycotina</taxon>
        <taxon>Entomophthoromycetes</taxon>
        <taxon>Entomophthorales</taxon>
        <taxon>Ancylistaceae</taxon>
        <taxon>Conidiobolus</taxon>
    </lineage>
</organism>
<accession>A0A137NPP2</accession>
<dbReference type="AlphaFoldDB" id="A0A137NPP2"/>
<name>A0A137NPP2_CONC2</name>
<sequence>MVSVSTVEIKDILGEDLSSKPADNLLMINKTSPTLNTQQIDPSHLILNNQLNNLGTYTVLDTGGRYYYMSKQFANNNNIE</sequence>
<gene>
    <name evidence="1" type="ORF">CONCODRAFT_14066</name>
</gene>
<reference evidence="1 2" key="1">
    <citation type="journal article" date="2015" name="Genome Biol. Evol.">
        <title>Phylogenomic analyses indicate that early fungi evolved digesting cell walls of algal ancestors of land plants.</title>
        <authorList>
            <person name="Chang Y."/>
            <person name="Wang S."/>
            <person name="Sekimoto S."/>
            <person name="Aerts A.L."/>
            <person name="Choi C."/>
            <person name="Clum A."/>
            <person name="LaButti K.M."/>
            <person name="Lindquist E.A."/>
            <person name="Yee Ngan C."/>
            <person name="Ohm R.A."/>
            <person name="Salamov A.A."/>
            <person name="Grigoriev I.V."/>
            <person name="Spatafora J.W."/>
            <person name="Berbee M.L."/>
        </authorList>
    </citation>
    <scope>NUCLEOTIDE SEQUENCE [LARGE SCALE GENOMIC DNA]</scope>
    <source>
        <strain evidence="1 2">NRRL 28638</strain>
    </source>
</reference>
<protein>
    <submittedName>
        <fullName evidence="1">Uncharacterized protein</fullName>
    </submittedName>
</protein>
<evidence type="ECO:0000313" key="1">
    <source>
        <dbReference type="EMBL" id="KXN64715.1"/>
    </source>
</evidence>
<dbReference type="EMBL" id="KQ965242">
    <property type="protein sequence ID" value="KXN64715.1"/>
    <property type="molecule type" value="Genomic_DNA"/>
</dbReference>
<evidence type="ECO:0000313" key="2">
    <source>
        <dbReference type="Proteomes" id="UP000070444"/>
    </source>
</evidence>